<reference evidence="4" key="2">
    <citation type="submission" date="2023-06" db="EMBL/GenBank/DDBJ databases">
        <authorList>
            <person name="Ma L."/>
            <person name="Liu K.-W."/>
            <person name="Li Z."/>
            <person name="Hsiao Y.-Y."/>
            <person name="Qi Y."/>
            <person name="Fu T."/>
            <person name="Tang G."/>
            <person name="Zhang D."/>
            <person name="Sun W.-H."/>
            <person name="Liu D.-K."/>
            <person name="Li Y."/>
            <person name="Chen G.-Z."/>
            <person name="Liu X.-D."/>
            <person name="Liao X.-Y."/>
            <person name="Jiang Y.-T."/>
            <person name="Yu X."/>
            <person name="Hao Y."/>
            <person name="Huang J."/>
            <person name="Zhao X.-W."/>
            <person name="Ke S."/>
            <person name="Chen Y.-Y."/>
            <person name="Wu W.-L."/>
            <person name="Hsu J.-L."/>
            <person name="Lin Y.-F."/>
            <person name="Huang M.-D."/>
            <person name="Li C.-Y."/>
            <person name="Huang L."/>
            <person name="Wang Z.-W."/>
            <person name="Zhao X."/>
            <person name="Zhong W.-Y."/>
            <person name="Peng D.-H."/>
            <person name="Ahmad S."/>
            <person name="Lan S."/>
            <person name="Zhang J.-S."/>
            <person name="Tsai W.-C."/>
            <person name="Van De Peer Y."/>
            <person name="Liu Z.-J."/>
        </authorList>
    </citation>
    <scope>NUCLEOTIDE SEQUENCE</scope>
    <source>
        <strain evidence="4">CP</strain>
        <tissue evidence="4">Leaves</tissue>
    </source>
</reference>
<name>A0AAV9FET4_ACOCL</name>
<keyword evidence="5" id="KW-1185">Reference proteome</keyword>
<evidence type="ECO:0008006" key="6">
    <source>
        <dbReference type="Google" id="ProtNLM"/>
    </source>
</evidence>
<feature type="domain" description="Replication factor A C-terminal" evidence="3">
    <location>
        <begin position="326"/>
        <end position="424"/>
    </location>
</feature>
<reference evidence="4" key="1">
    <citation type="journal article" date="2023" name="Nat. Commun.">
        <title>Diploid and tetraploid genomes of Acorus and the evolution of monocots.</title>
        <authorList>
            <person name="Ma L."/>
            <person name="Liu K.W."/>
            <person name="Li Z."/>
            <person name="Hsiao Y.Y."/>
            <person name="Qi Y."/>
            <person name="Fu T."/>
            <person name="Tang G.D."/>
            <person name="Zhang D."/>
            <person name="Sun W.H."/>
            <person name="Liu D.K."/>
            <person name="Li Y."/>
            <person name="Chen G.Z."/>
            <person name="Liu X.D."/>
            <person name="Liao X.Y."/>
            <person name="Jiang Y.T."/>
            <person name="Yu X."/>
            <person name="Hao Y."/>
            <person name="Huang J."/>
            <person name="Zhao X.W."/>
            <person name="Ke S."/>
            <person name="Chen Y.Y."/>
            <person name="Wu W.L."/>
            <person name="Hsu J.L."/>
            <person name="Lin Y.F."/>
            <person name="Huang M.D."/>
            <person name="Li C.Y."/>
            <person name="Huang L."/>
            <person name="Wang Z.W."/>
            <person name="Zhao X."/>
            <person name="Zhong W.Y."/>
            <person name="Peng D.H."/>
            <person name="Ahmad S."/>
            <person name="Lan S."/>
            <person name="Zhang J.S."/>
            <person name="Tsai W.C."/>
            <person name="Van de Peer Y."/>
            <person name="Liu Z.J."/>
        </authorList>
    </citation>
    <scope>NUCLEOTIDE SEQUENCE</scope>
    <source>
        <strain evidence="4">CP</strain>
    </source>
</reference>
<dbReference type="Pfam" id="PF08646">
    <property type="entry name" value="Rep_fac-A_C"/>
    <property type="match status" value="1"/>
</dbReference>
<dbReference type="Pfam" id="PF02721">
    <property type="entry name" value="DUF223"/>
    <property type="match status" value="1"/>
</dbReference>
<evidence type="ECO:0000313" key="4">
    <source>
        <dbReference type="EMBL" id="KAK1324365.1"/>
    </source>
</evidence>
<comment type="caution">
    <text evidence="4">The sequence shown here is derived from an EMBL/GenBank/DDBJ whole genome shotgun (WGS) entry which is preliminary data.</text>
</comment>
<protein>
    <recommendedName>
        <fullName evidence="6">Replication factor A C-terminal domain-containing protein</fullName>
    </recommendedName>
</protein>
<evidence type="ECO:0000256" key="1">
    <source>
        <dbReference type="SAM" id="MobiDB-lite"/>
    </source>
</evidence>
<proteinExistence type="predicted"/>
<dbReference type="EMBL" id="JAUJYO010000001">
    <property type="protein sequence ID" value="KAK1324365.1"/>
    <property type="molecule type" value="Genomic_DNA"/>
</dbReference>
<dbReference type="SUPFAM" id="SSF50249">
    <property type="entry name" value="Nucleic acid-binding proteins"/>
    <property type="match status" value="2"/>
</dbReference>
<organism evidence="4 5">
    <name type="scientific">Acorus calamus</name>
    <name type="common">Sweet flag</name>
    <dbReference type="NCBI Taxonomy" id="4465"/>
    <lineage>
        <taxon>Eukaryota</taxon>
        <taxon>Viridiplantae</taxon>
        <taxon>Streptophyta</taxon>
        <taxon>Embryophyta</taxon>
        <taxon>Tracheophyta</taxon>
        <taxon>Spermatophyta</taxon>
        <taxon>Magnoliopsida</taxon>
        <taxon>Liliopsida</taxon>
        <taxon>Acoraceae</taxon>
        <taxon>Acorus</taxon>
    </lineage>
</organism>
<dbReference type="PANTHER" id="PTHR47165">
    <property type="entry name" value="OS03G0429900 PROTEIN"/>
    <property type="match status" value="1"/>
</dbReference>
<evidence type="ECO:0000313" key="5">
    <source>
        <dbReference type="Proteomes" id="UP001180020"/>
    </source>
</evidence>
<dbReference type="InterPro" id="IPR003871">
    <property type="entry name" value="RFA1B/D_OB_1st"/>
</dbReference>
<gene>
    <name evidence="4" type="ORF">QJS10_CPA01g01244</name>
</gene>
<dbReference type="InterPro" id="IPR013955">
    <property type="entry name" value="Rep_factor-A_C"/>
</dbReference>
<evidence type="ECO:0000259" key="2">
    <source>
        <dbReference type="Pfam" id="PF02721"/>
    </source>
</evidence>
<feature type="region of interest" description="Disordered" evidence="1">
    <location>
        <begin position="69"/>
        <end position="97"/>
    </location>
</feature>
<accession>A0AAV9FET4</accession>
<dbReference type="Proteomes" id="UP001180020">
    <property type="component" value="Unassembled WGS sequence"/>
</dbReference>
<dbReference type="AlphaFoldDB" id="A0AAV9FET4"/>
<feature type="domain" description="Replication protein A 70 kDa DNA-binding subunit B/D first OB fold" evidence="2">
    <location>
        <begin position="114"/>
        <end position="215"/>
    </location>
</feature>
<evidence type="ECO:0000259" key="3">
    <source>
        <dbReference type="Pfam" id="PF08646"/>
    </source>
</evidence>
<dbReference type="InterPro" id="IPR012340">
    <property type="entry name" value="NA-bd_OB-fold"/>
</dbReference>
<sequence length="505" mass="57851">MHNNMVVGETEDRLMTSISLSKNHSMVDQFMLDDPQMTKRKEMLNEKKDRQESSSHGTELDVGIQLKGKRKAYPSSSSNMRKKQKESNIINTEDESEEEIVDLYGGTNICPHMDEVMEINESTKDWKIKVQLLQKLEPKVAKNKTTTFQTILFVDEKGDKIQAKVFNEDIAIFDSLIRTNEVYFISNATVQQVPAQYRCVDNENQLIFNRHTTIERIQEEPFKIPNDRYQFVPLRNLEQLQQNGKSFDVLVAVLQIGKAKLIDKVNAVVRHLVVIDRETIENKDTLEQLRNPRFPDIWKGAHDFIQPQHVPNLIEAIQCEEGIVYHVRACIAQIERPLYYMGCQYCHKKTLELYQKNFHCSNCNNEKAISTPFFAVRLKLTDGEHSTRVTLFGDVAESLLKCNAKEFMEIDLQVDTEKKRKICHLEVENLVGKETFAGPVQLDPPSGGPYSIMGGPQCPLSNESFRAQTEFPLTSALSVAASRADLGMYRRVHAQAVVTGARRRR</sequence>
<dbReference type="PANTHER" id="PTHR47165:SF4">
    <property type="entry name" value="OS03G0429900 PROTEIN"/>
    <property type="match status" value="1"/>
</dbReference>
<dbReference type="Gene3D" id="2.40.50.140">
    <property type="entry name" value="Nucleic acid-binding proteins"/>
    <property type="match status" value="2"/>
</dbReference>